<dbReference type="InterPro" id="IPR002758">
    <property type="entry name" value="Cation_antiport_E"/>
</dbReference>
<dbReference type="PIRSF" id="PIRSF019239">
    <property type="entry name" value="MrpE"/>
    <property type="match status" value="1"/>
</dbReference>
<dbReference type="Pfam" id="PF01899">
    <property type="entry name" value="MNHE"/>
    <property type="match status" value="1"/>
</dbReference>
<keyword evidence="3" id="KW-1003">Cell membrane</keyword>
<accession>A0A562PV79</accession>
<evidence type="ECO:0000256" key="1">
    <source>
        <dbReference type="ARBA" id="ARBA00004651"/>
    </source>
</evidence>
<keyword evidence="4" id="KW-0812">Transmembrane</keyword>
<keyword evidence="8" id="KW-1185">Reference proteome</keyword>
<dbReference type="AlphaFoldDB" id="A0A562PV79"/>
<comment type="similarity">
    <text evidence="2">Belongs to the CPA3 antiporters (TC 2.A.63) subunit E family.</text>
</comment>
<evidence type="ECO:0000313" key="8">
    <source>
        <dbReference type="Proteomes" id="UP000316905"/>
    </source>
</evidence>
<dbReference type="GO" id="GO:0008324">
    <property type="term" value="F:monoatomic cation transmembrane transporter activity"/>
    <property type="evidence" value="ECO:0007669"/>
    <property type="project" value="InterPro"/>
</dbReference>
<proteinExistence type="inferred from homology"/>
<sequence>MKRLFPYPLLSLALTLLWLLLANSLSLGNLLMGGLLGWAIPRVCRGLWFTDVRPRHPLLLAKLLLRVTGDMLWANVQVAALVLGPVRRLNPVFVEVPVDIRQEMGLTLLMSIITLTPGTVSAELSEDGRRVLVHTLDEDDPDALIESIKTRYEKPLMEIFPCSPS</sequence>
<evidence type="ECO:0000256" key="6">
    <source>
        <dbReference type="ARBA" id="ARBA00023136"/>
    </source>
</evidence>
<evidence type="ECO:0000256" key="2">
    <source>
        <dbReference type="ARBA" id="ARBA00006228"/>
    </source>
</evidence>
<keyword evidence="6" id="KW-0472">Membrane</keyword>
<dbReference type="GO" id="GO:0005886">
    <property type="term" value="C:plasma membrane"/>
    <property type="evidence" value="ECO:0007669"/>
    <property type="project" value="UniProtKB-SubCell"/>
</dbReference>
<dbReference type="Proteomes" id="UP000316905">
    <property type="component" value="Unassembled WGS sequence"/>
</dbReference>
<comment type="caution">
    <text evidence="7">The sequence shown here is derived from an EMBL/GenBank/DDBJ whole genome shotgun (WGS) entry which is preliminary data.</text>
</comment>
<evidence type="ECO:0000256" key="5">
    <source>
        <dbReference type="ARBA" id="ARBA00022989"/>
    </source>
</evidence>
<dbReference type="EMBL" id="VLKY01000021">
    <property type="protein sequence ID" value="TWI48006.1"/>
    <property type="molecule type" value="Genomic_DNA"/>
</dbReference>
<dbReference type="OrthoDB" id="9807187at2"/>
<evidence type="ECO:0000313" key="7">
    <source>
        <dbReference type="EMBL" id="TWI48006.1"/>
    </source>
</evidence>
<dbReference type="NCBIfam" id="NF006518">
    <property type="entry name" value="PRK08965.1-2"/>
    <property type="match status" value="1"/>
</dbReference>
<dbReference type="PANTHER" id="PTHR34584">
    <property type="entry name" value="NA(+)/H(+) ANTIPORTER SUBUNIT E1"/>
    <property type="match status" value="1"/>
</dbReference>
<evidence type="ECO:0000256" key="3">
    <source>
        <dbReference type="ARBA" id="ARBA00022475"/>
    </source>
</evidence>
<keyword evidence="5" id="KW-1133">Transmembrane helix</keyword>
<protein>
    <submittedName>
        <fullName evidence="7">Multicomponent K+:H+ antiporter subunit E</fullName>
    </submittedName>
</protein>
<dbReference type="PANTHER" id="PTHR34584:SF1">
    <property type="entry name" value="NA(+)_H(+) ANTIPORTER SUBUNIT E1"/>
    <property type="match status" value="1"/>
</dbReference>
<evidence type="ECO:0000256" key="4">
    <source>
        <dbReference type="ARBA" id="ARBA00022692"/>
    </source>
</evidence>
<organism evidence="7 8">
    <name type="scientific">Pseudomonas duriflava</name>
    <dbReference type="NCBI Taxonomy" id="459528"/>
    <lineage>
        <taxon>Bacteria</taxon>
        <taxon>Pseudomonadati</taxon>
        <taxon>Pseudomonadota</taxon>
        <taxon>Gammaproteobacteria</taxon>
        <taxon>Pseudomonadales</taxon>
        <taxon>Pseudomonadaceae</taxon>
        <taxon>Pseudomonas</taxon>
    </lineage>
</organism>
<dbReference type="RefSeq" id="WP_145145459.1">
    <property type="nucleotide sequence ID" value="NZ_VLKY01000021.1"/>
</dbReference>
<comment type="subcellular location">
    <subcellularLocation>
        <location evidence="1">Cell membrane</location>
        <topology evidence="1">Multi-pass membrane protein</topology>
    </subcellularLocation>
</comment>
<reference evidence="7 8" key="1">
    <citation type="journal article" date="2015" name="Stand. Genomic Sci.">
        <title>Genomic Encyclopedia of Bacterial and Archaeal Type Strains, Phase III: the genomes of soil and plant-associated and newly described type strains.</title>
        <authorList>
            <person name="Whitman W.B."/>
            <person name="Woyke T."/>
            <person name="Klenk H.P."/>
            <person name="Zhou Y."/>
            <person name="Lilburn T.G."/>
            <person name="Beck B.J."/>
            <person name="De Vos P."/>
            <person name="Vandamme P."/>
            <person name="Eisen J.A."/>
            <person name="Garrity G."/>
            <person name="Hugenholtz P."/>
            <person name="Kyrpides N.C."/>
        </authorList>
    </citation>
    <scope>NUCLEOTIDE SEQUENCE [LARGE SCALE GENOMIC DNA]</scope>
    <source>
        <strain evidence="7 8">CGMCC 1.6858</strain>
    </source>
</reference>
<gene>
    <name evidence="7" type="ORF">IQ22_04199</name>
</gene>
<name>A0A562PV79_9PSED</name>